<organism evidence="2 3">
    <name type="scientific">Rhizobium fredii</name>
    <name type="common">Sinorhizobium fredii</name>
    <dbReference type="NCBI Taxonomy" id="380"/>
    <lineage>
        <taxon>Bacteria</taxon>
        <taxon>Pseudomonadati</taxon>
        <taxon>Pseudomonadota</taxon>
        <taxon>Alphaproteobacteria</taxon>
        <taxon>Hyphomicrobiales</taxon>
        <taxon>Rhizobiaceae</taxon>
        <taxon>Sinorhizobium/Ensifer group</taxon>
        <taxon>Sinorhizobium</taxon>
    </lineage>
</organism>
<proteinExistence type="predicted"/>
<protein>
    <submittedName>
        <fullName evidence="2">Uncharacterized protein</fullName>
    </submittedName>
</protein>
<geneLocation type="plasmid" evidence="3">
    <name>psfrenxt3b</name>
</geneLocation>
<accession>A0A2L0HC06</accession>
<evidence type="ECO:0000313" key="2">
    <source>
        <dbReference type="EMBL" id="AUX78996.1"/>
    </source>
</evidence>
<evidence type="ECO:0000313" key="3">
    <source>
        <dbReference type="Proteomes" id="UP000239340"/>
    </source>
</evidence>
<keyword evidence="1" id="KW-0732">Signal</keyword>
<feature type="signal peptide" evidence="1">
    <location>
        <begin position="1"/>
        <end position="21"/>
    </location>
</feature>
<dbReference type="Proteomes" id="UP000239340">
    <property type="component" value="Plasmid pSfreNXT3b"/>
</dbReference>
<dbReference type="EMBL" id="CP024309">
    <property type="protein sequence ID" value="AUX78996.1"/>
    <property type="molecule type" value="Genomic_DNA"/>
</dbReference>
<feature type="chain" id="PRO_5014882127" evidence="1">
    <location>
        <begin position="22"/>
        <end position="111"/>
    </location>
</feature>
<evidence type="ECO:0000256" key="1">
    <source>
        <dbReference type="SAM" id="SignalP"/>
    </source>
</evidence>
<sequence length="111" mass="11797">MSCLLLVPTLLSLIPANGKLAVVTADSKHCTHDLLGIHADFNRSRVVVGGVEGGIMWQNEMRRPARPTTVAEIEADVTNCVSRLLNSNPEIAAVLLECTLLAHAPAFVAAV</sequence>
<dbReference type="AlphaFoldDB" id="A0A2L0HC06"/>
<gene>
    <name evidence="2" type="ORF">NXT3_PB00341</name>
</gene>
<name>A0A2L0HC06_RHIFR</name>
<keyword evidence="2" id="KW-0614">Plasmid</keyword>
<reference evidence="2 3" key="1">
    <citation type="submission" date="2017-10" db="EMBL/GenBank/DDBJ databases">
        <title>Analysis of the genome sequences of Rhizobium populations associated to common bean (phaseolus vulgaris).</title>
        <authorList>
            <person name="Bustos P."/>
            <person name="Santamaria R.I."/>
            <person name="Miranda-Sanchez F."/>
            <person name="Perez-Carrascal O."/>
            <person name="Juarez S."/>
            <person name="Lozano L."/>
            <person name="Martinez-Flores I."/>
            <person name="Vinuesa P."/>
            <person name="Martinez-Romero E."/>
            <person name="Cevallos M.A."/>
            <person name="Romero D."/>
            <person name="Davila G."/>
            <person name="Gonzalez V."/>
        </authorList>
    </citation>
    <scope>NUCLEOTIDE SEQUENCE [LARGE SCALE GENOMIC DNA]</scope>
    <source>
        <strain evidence="2 3">NXT3</strain>
        <plasmid evidence="3">Plasmid psfrenxt3b</plasmid>
    </source>
</reference>